<evidence type="ECO:0000256" key="1">
    <source>
        <dbReference type="SAM" id="SignalP"/>
    </source>
</evidence>
<sequence length="224" mass="23934">MKKVKLIITMLSCMLLLSILAPGTSQVIYASENDDSIETNKMFQPEKITILDSNNLYKAFVNEINSPEMKEQIALHEESQKTIDLIQSLIVKYDGAEVKMCYAVQTLGDYIVPLGNGWSEKFVNGGINEYATTKAGLANLRDYLGGAAVGFAVNGAAYGAVIGGVMGAVVGVIIGAGILSNRCNQGQADIKAMINKGRTKGGVRLTLTAEFPICSLDSQTQCAI</sequence>
<evidence type="ECO:0000313" key="2">
    <source>
        <dbReference type="EMBL" id="GEK35918.1"/>
    </source>
</evidence>
<dbReference type="RefSeq" id="WP_249024353.1">
    <property type="nucleotide sequence ID" value="NZ_BJUG01000001.1"/>
</dbReference>
<proteinExistence type="predicted"/>
<evidence type="ECO:0008006" key="4">
    <source>
        <dbReference type="Google" id="ProtNLM"/>
    </source>
</evidence>
<name>A0A510W9L6_ENTTH</name>
<dbReference type="AlphaFoldDB" id="A0A510W9L6"/>
<organism evidence="2 3">
    <name type="scientific">Enterococcus thailandicus</name>
    <dbReference type="NCBI Taxonomy" id="417368"/>
    <lineage>
        <taxon>Bacteria</taxon>
        <taxon>Bacillati</taxon>
        <taxon>Bacillota</taxon>
        <taxon>Bacilli</taxon>
        <taxon>Lactobacillales</taxon>
        <taxon>Enterococcaceae</taxon>
        <taxon>Enterococcus</taxon>
    </lineage>
</organism>
<dbReference type="EMBL" id="BJUG01000001">
    <property type="protein sequence ID" value="GEK35918.1"/>
    <property type="molecule type" value="Genomic_DNA"/>
</dbReference>
<evidence type="ECO:0000313" key="3">
    <source>
        <dbReference type="Proteomes" id="UP000321361"/>
    </source>
</evidence>
<feature type="signal peptide" evidence="1">
    <location>
        <begin position="1"/>
        <end position="30"/>
    </location>
</feature>
<accession>A0A510W9L6</accession>
<comment type="caution">
    <text evidence="2">The sequence shown here is derived from an EMBL/GenBank/DDBJ whole genome shotgun (WGS) entry which is preliminary data.</text>
</comment>
<reference evidence="2 3" key="1">
    <citation type="submission" date="2019-07" db="EMBL/GenBank/DDBJ databases">
        <title>Whole genome shotgun sequence of Enterococcus thailandicus NBRC 101867.</title>
        <authorList>
            <person name="Hosoyama A."/>
            <person name="Uohara A."/>
            <person name="Ohji S."/>
            <person name="Ichikawa N."/>
        </authorList>
    </citation>
    <scope>NUCLEOTIDE SEQUENCE [LARGE SCALE GENOMIC DNA]</scope>
    <source>
        <strain evidence="2 3">NBRC 101867</strain>
    </source>
</reference>
<dbReference type="Proteomes" id="UP000321361">
    <property type="component" value="Unassembled WGS sequence"/>
</dbReference>
<keyword evidence="1" id="KW-0732">Signal</keyword>
<gene>
    <name evidence="2" type="ORF">ETH01_02050</name>
</gene>
<feature type="chain" id="PRO_5022834614" description="Glycine zipper family protein" evidence="1">
    <location>
        <begin position="31"/>
        <end position="224"/>
    </location>
</feature>
<protein>
    <recommendedName>
        <fullName evidence="4">Glycine zipper family protein</fullName>
    </recommendedName>
</protein>